<feature type="transmembrane region" description="Helical" evidence="5">
    <location>
        <begin position="102"/>
        <end position="125"/>
    </location>
</feature>
<dbReference type="EMBL" id="JAZIBG010000028">
    <property type="protein sequence ID" value="MEF7614583.1"/>
    <property type="molecule type" value="Genomic_DNA"/>
</dbReference>
<evidence type="ECO:0000256" key="2">
    <source>
        <dbReference type="ARBA" id="ARBA00022692"/>
    </source>
</evidence>
<keyword evidence="7" id="KW-1185">Reference proteome</keyword>
<evidence type="ECO:0000256" key="4">
    <source>
        <dbReference type="ARBA" id="ARBA00023136"/>
    </source>
</evidence>
<dbReference type="PANTHER" id="PTHR30249">
    <property type="entry name" value="PUTATIVE SEROTONIN TRANSPORTER"/>
    <property type="match status" value="1"/>
</dbReference>
<dbReference type="AlphaFoldDB" id="A0AAW9QEH6"/>
<keyword evidence="3 5" id="KW-1133">Transmembrane helix</keyword>
<dbReference type="Pfam" id="PF04172">
    <property type="entry name" value="LrgB"/>
    <property type="match status" value="1"/>
</dbReference>
<dbReference type="GO" id="GO:0016020">
    <property type="term" value="C:membrane"/>
    <property type="evidence" value="ECO:0007669"/>
    <property type="project" value="UniProtKB-SubCell"/>
</dbReference>
<protein>
    <submittedName>
        <fullName evidence="6">LrgB family protein</fullName>
    </submittedName>
</protein>
<evidence type="ECO:0000256" key="3">
    <source>
        <dbReference type="ARBA" id="ARBA00022989"/>
    </source>
</evidence>
<organism evidence="6 7">
    <name type="scientific">Aquincola agrisoli</name>
    <dbReference type="NCBI Taxonomy" id="3119538"/>
    <lineage>
        <taxon>Bacteria</taxon>
        <taxon>Pseudomonadati</taxon>
        <taxon>Pseudomonadota</taxon>
        <taxon>Betaproteobacteria</taxon>
        <taxon>Burkholderiales</taxon>
        <taxon>Sphaerotilaceae</taxon>
        <taxon>Aquincola</taxon>
    </lineage>
</organism>
<dbReference type="RefSeq" id="WP_332289596.1">
    <property type="nucleotide sequence ID" value="NZ_JAZIBG010000028.1"/>
</dbReference>
<dbReference type="InterPro" id="IPR007300">
    <property type="entry name" value="CidB/LrgB"/>
</dbReference>
<dbReference type="Proteomes" id="UP001336250">
    <property type="component" value="Unassembled WGS sequence"/>
</dbReference>
<evidence type="ECO:0000313" key="6">
    <source>
        <dbReference type="EMBL" id="MEF7614583.1"/>
    </source>
</evidence>
<sequence>MKHEFFQIWVFLAQSPLLWLTLTVLAYLGALWLYRRSGLNPLVNPVLISVALIVTVLLLTRTPYPQYFDGAKFVHFLIGPATVALAIPLYNQWERLKRMGPAIGIALLAGSTTAIVSAVGIAWLLGATPETLRSLAPKSATMPIAMGVAERIGGLPSLAAVAVAVTGIAGAIMARALFNVLGVKDLSVRGFAVGITSHAIGTARALQVHEQAGAFAALAMALNGIATALLVPLLLALL</sequence>
<dbReference type="PANTHER" id="PTHR30249:SF0">
    <property type="entry name" value="PLASTIDAL GLYCOLATE_GLYCERATE TRANSLOCATOR 1, CHLOROPLASTIC"/>
    <property type="match status" value="1"/>
</dbReference>
<evidence type="ECO:0000313" key="7">
    <source>
        <dbReference type="Proteomes" id="UP001336250"/>
    </source>
</evidence>
<comment type="subcellular location">
    <subcellularLocation>
        <location evidence="1">Membrane</location>
        <topology evidence="1">Multi-pass membrane protein</topology>
    </subcellularLocation>
</comment>
<feature type="transmembrane region" description="Helical" evidence="5">
    <location>
        <begin position="212"/>
        <end position="237"/>
    </location>
</feature>
<name>A0AAW9QEH6_9BURK</name>
<evidence type="ECO:0000256" key="5">
    <source>
        <dbReference type="SAM" id="Phobius"/>
    </source>
</evidence>
<feature type="transmembrane region" description="Helical" evidence="5">
    <location>
        <begin position="152"/>
        <end position="174"/>
    </location>
</feature>
<evidence type="ECO:0000256" key="1">
    <source>
        <dbReference type="ARBA" id="ARBA00004141"/>
    </source>
</evidence>
<comment type="caution">
    <text evidence="6">The sequence shown here is derived from an EMBL/GenBank/DDBJ whole genome shotgun (WGS) entry which is preliminary data.</text>
</comment>
<keyword evidence="2 5" id="KW-0812">Transmembrane</keyword>
<proteinExistence type="predicted"/>
<gene>
    <name evidence="6" type="ORF">V4F39_11745</name>
</gene>
<feature type="transmembrane region" description="Helical" evidence="5">
    <location>
        <begin position="6"/>
        <end position="30"/>
    </location>
</feature>
<feature type="transmembrane region" description="Helical" evidence="5">
    <location>
        <begin position="42"/>
        <end position="61"/>
    </location>
</feature>
<accession>A0AAW9QEH6</accession>
<keyword evidence="4 5" id="KW-0472">Membrane</keyword>
<feature type="transmembrane region" description="Helical" evidence="5">
    <location>
        <begin position="73"/>
        <end position="90"/>
    </location>
</feature>
<reference evidence="6 7" key="1">
    <citation type="submission" date="2024-02" db="EMBL/GenBank/DDBJ databases">
        <title>Genome sequence of Aquincola sp. MAHUQ-54.</title>
        <authorList>
            <person name="Huq M.A."/>
        </authorList>
    </citation>
    <scope>NUCLEOTIDE SEQUENCE [LARGE SCALE GENOMIC DNA]</scope>
    <source>
        <strain evidence="6 7">MAHUQ-54</strain>
    </source>
</reference>